<dbReference type="Gene3D" id="2.130.10.10">
    <property type="entry name" value="YVTN repeat-like/Quinoprotein amine dehydrogenase"/>
    <property type="match status" value="3"/>
</dbReference>
<sequence length="933" mass="102023">MPEIDPPTRQVTPPVESDTEGNPNPYKELTDYELSHLSHHLCALEAWAPLERLLTDLLFLSAKTEAGMVDGLLQDYEITRLALGSRWHEDQPIAVFDRFVSREAHFLRTAPETLYQQAANTSDVAIQEAAALLPLVAIARPSWLRKTRGAPHPQHTAQVISLAFWREDRYLAVSSLGREVWIWDLVRGELSRRCQTPPSAAKSLVVSPDGRFLAAGFGAAEPTPHASGAIVWDQTGRAHRLYGLGDFVYHVRWRSDDHLILGAGLPTGSEAAGTLWLASLSTGACTEIGQQLASRPLVLTWDPVPGRDDHVMMLSMDGVVCYLTPDHVPITQEKTSEIFSEIHLERKHDPDQTHARMVEFDDRIDALRPIVSKICAPCTGTFGFSHAAQAVGRNAICVLGEPPIPPEMTPFHQSVPDGIYLYDFDRGTGGSLGFNPEALDRGFRVNCLAVEPGDSDRVCLGTAHGVAELISIAEDGGSPKQIHKADYAVTAICFSQSGKLVAVGDSSGQISVYDQRSSSLVFESRRREEPSAARIVENDLLLLYQNRLVAVPLNRADDVVESIALPDGEVGVDFDAQGSLAVILSGRVLGETRTLKFFVHIVDLDSRKIILSQNIPGDIPLPPRSLTDADQSDYPNRILLRVSDGAVNLLVGSPRGLIEYPLFAPITANSRSFLLPYDRNSMPKRTITVMRVGMLKAPLESAAIAPGGTALFCGYADTEDHPRVSGKICLWDCETAEHSIEQRFSGSVHALCTTLNGVVIVGTDDNEASAWRFDGGWQRIAGLRHEVAVMAVACAEEQGLVCSVSRDGMLIVWRLLTGEPLLRTFVDVEPKFAGFLADGKAVCVIDRSGEIHMWKIEGYDQLNAGGVTPKSASRKNLYPLAQQCLHVAAHLKRIQTIGEHGDRESALALLKALPDIANRDQIYAHWRAGIFQA</sequence>
<dbReference type="InterPro" id="IPR052652">
    <property type="entry name" value="Telomerase_Complex_Comp"/>
</dbReference>
<dbReference type="PANTHER" id="PTHR44791:SF1">
    <property type="entry name" value="TELOMERASE PROTEIN COMPONENT 1"/>
    <property type="match status" value="1"/>
</dbReference>
<feature type="region of interest" description="Disordered" evidence="2">
    <location>
        <begin position="1"/>
        <end position="25"/>
    </location>
</feature>
<keyword evidence="4" id="KW-1185">Reference proteome</keyword>
<accession>A0A1R3VFF2</accession>
<gene>
    <name evidence="3" type="ORF">BQ8794_50705</name>
</gene>
<dbReference type="AlphaFoldDB" id="A0A1R3VFF2"/>
<proteinExistence type="predicted"/>
<dbReference type="GO" id="GO:0070034">
    <property type="term" value="F:telomerase RNA binding"/>
    <property type="evidence" value="ECO:0007669"/>
    <property type="project" value="TreeGrafter"/>
</dbReference>
<evidence type="ECO:0000256" key="1">
    <source>
        <dbReference type="PROSITE-ProRule" id="PRU00221"/>
    </source>
</evidence>
<dbReference type="GO" id="GO:0000722">
    <property type="term" value="P:telomere maintenance via recombination"/>
    <property type="evidence" value="ECO:0007669"/>
    <property type="project" value="TreeGrafter"/>
</dbReference>
<dbReference type="SMART" id="SM00320">
    <property type="entry name" value="WD40"/>
    <property type="match status" value="6"/>
</dbReference>
<reference evidence="4" key="1">
    <citation type="submission" date="2017-01" db="EMBL/GenBank/DDBJ databases">
        <authorList>
            <person name="Brunel B."/>
        </authorList>
    </citation>
    <scope>NUCLEOTIDE SEQUENCE [LARGE SCALE GENOMIC DNA]</scope>
</reference>
<dbReference type="Gene3D" id="1.25.40.370">
    <property type="match status" value="1"/>
</dbReference>
<dbReference type="InterPro" id="IPR036322">
    <property type="entry name" value="WD40_repeat_dom_sf"/>
</dbReference>
<dbReference type="InterPro" id="IPR015943">
    <property type="entry name" value="WD40/YVTN_repeat-like_dom_sf"/>
</dbReference>
<dbReference type="EMBL" id="FTPD01000045">
    <property type="protein sequence ID" value="SIT58603.1"/>
    <property type="molecule type" value="Genomic_DNA"/>
</dbReference>
<dbReference type="InterPro" id="IPR011048">
    <property type="entry name" value="Haem_d1_sf"/>
</dbReference>
<dbReference type="PANTHER" id="PTHR44791">
    <property type="entry name" value="TELOMERASE PROTEIN COMPONENT 1 TEP1"/>
    <property type="match status" value="1"/>
</dbReference>
<evidence type="ECO:0000313" key="4">
    <source>
        <dbReference type="Proteomes" id="UP000188388"/>
    </source>
</evidence>
<keyword evidence="1" id="KW-0853">WD repeat</keyword>
<dbReference type="STRING" id="1631249.BQ8794_50705"/>
<organism evidence="3 4">
    <name type="scientific">Mesorhizobium prunaredense</name>
    <dbReference type="NCBI Taxonomy" id="1631249"/>
    <lineage>
        <taxon>Bacteria</taxon>
        <taxon>Pseudomonadati</taxon>
        <taxon>Pseudomonadota</taxon>
        <taxon>Alphaproteobacteria</taxon>
        <taxon>Hyphomicrobiales</taxon>
        <taxon>Phyllobacteriaceae</taxon>
        <taxon>Mesorhizobium</taxon>
    </lineage>
</organism>
<name>A0A1R3VFF2_9HYPH</name>
<dbReference type="Pfam" id="PF00400">
    <property type="entry name" value="WD40"/>
    <property type="match status" value="1"/>
</dbReference>
<protein>
    <submittedName>
        <fullName evidence="3">Uncharacterized protein</fullName>
    </submittedName>
</protein>
<dbReference type="Proteomes" id="UP000188388">
    <property type="component" value="Unassembled WGS sequence"/>
</dbReference>
<evidence type="ECO:0000256" key="2">
    <source>
        <dbReference type="SAM" id="MobiDB-lite"/>
    </source>
</evidence>
<dbReference type="RefSeq" id="WP_077381607.1">
    <property type="nucleotide sequence ID" value="NZ_FTPD01000045.1"/>
</dbReference>
<dbReference type="InterPro" id="IPR001680">
    <property type="entry name" value="WD40_rpt"/>
</dbReference>
<evidence type="ECO:0000313" key="3">
    <source>
        <dbReference type="EMBL" id="SIT58603.1"/>
    </source>
</evidence>
<dbReference type="SUPFAM" id="SSF50978">
    <property type="entry name" value="WD40 repeat-like"/>
    <property type="match status" value="1"/>
</dbReference>
<dbReference type="SUPFAM" id="SSF51004">
    <property type="entry name" value="C-terminal (heme d1) domain of cytochrome cd1-nitrite reductase"/>
    <property type="match status" value="1"/>
</dbReference>
<dbReference type="PROSITE" id="PS50082">
    <property type="entry name" value="WD_REPEATS_2"/>
    <property type="match status" value="1"/>
</dbReference>
<feature type="repeat" description="WD" evidence="1">
    <location>
        <begin position="152"/>
        <end position="193"/>
    </location>
</feature>
<dbReference type="GO" id="GO:0003720">
    <property type="term" value="F:telomerase activity"/>
    <property type="evidence" value="ECO:0007669"/>
    <property type="project" value="TreeGrafter"/>
</dbReference>